<protein>
    <submittedName>
        <fullName evidence="4">Quercetin 2,3-dioxygenase</fullName>
    </submittedName>
</protein>
<evidence type="ECO:0000313" key="5">
    <source>
        <dbReference type="Proteomes" id="UP000660729"/>
    </source>
</evidence>
<keyword evidence="5" id="KW-1185">Reference proteome</keyword>
<dbReference type="OrthoDB" id="121380at2759"/>
<evidence type="ECO:0000256" key="1">
    <source>
        <dbReference type="RuleBase" id="RU003457"/>
    </source>
</evidence>
<keyword evidence="4" id="KW-0560">Oxidoreductase</keyword>
<keyword evidence="2" id="KW-0812">Transmembrane</keyword>
<dbReference type="Gene3D" id="2.60.120.10">
    <property type="entry name" value="Jelly Rolls"/>
    <property type="match status" value="2"/>
</dbReference>
<dbReference type="CDD" id="cd02910">
    <property type="entry name" value="cupin_Yhhw_N"/>
    <property type="match status" value="1"/>
</dbReference>
<gene>
    <name evidence="4" type="ORF">HII31_02974</name>
</gene>
<name>A0A8H6RR71_9PEZI</name>
<dbReference type="Proteomes" id="UP000660729">
    <property type="component" value="Unassembled WGS sequence"/>
</dbReference>
<dbReference type="PANTHER" id="PTHR34315">
    <property type="match status" value="1"/>
</dbReference>
<dbReference type="GO" id="GO:0016702">
    <property type="term" value="F:oxidoreductase activity, acting on single donors with incorporation of molecular oxygen, incorporation of two atoms of oxygen"/>
    <property type="evidence" value="ECO:0007669"/>
    <property type="project" value="InterPro"/>
</dbReference>
<dbReference type="Gene3D" id="2.60.130.10">
    <property type="entry name" value="Aromatic compound dioxygenase"/>
    <property type="match status" value="1"/>
</dbReference>
<dbReference type="SUPFAM" id="SSF51182">
    <property type="entry name" value="RmlC-like cupins"/>
    <property type="match status" value="1"/>
</dbReference>
<proteinExistence type="inferred from homology"/>
<dbReference type="InterPro" id="IPR003829">
    <property type="entry name" value="Pirin_N_dom"/>
</dbReference>
<keyword evidence="4" id="KW-0223">Dioxygenase</keyword>
<dbReference type="GO" id="GO:0008199">
    <property type="term" value="F:ferric iron binding"/>
    <property type="evidence" value="ECO:0007669"/>
    <property type="project" value="InterPro"/>
</dbReference>
<dbReference type="AlphaFoldDB" id="A0A8H6RR71"/>
<evidence type="ECO:0000313" key="4">
    <source>
        <dbReference type="EMBL" id="KAF7195656.1"/>
    </source>
</evidence>
<accession>A0A8H6RR71</accession>
<dbReference type="CDD" id="cd03457">
    <property type="entry name" value="intradiol_dioxygenase_like"/>
    <property type="match status" value="1"/>
</dbReference>
<dbReference type="InterPro" id="IPR014710">
    <property type="entry name" value="RmlC-like_jellyroll"/>
</dbReference>
<reference evidence="4" key="1">
    <citation type="submission" date="2020-04" db="EMBL/GenBank/DDBJ databases">
        <title>Draft genome resource of the tomato pathogen Pseudocercospora fuligena.</title>
        <authorList>
            <person name="Zaccaron A."/>
        </authorList>
    </citation>
    <scope>NUCLEOTIDE SEQUENCE</scope>
    <source>
        <strain evidence="4">PF001</strain>
    </source>
</reference>
<dbReference type="InterPro" id="IPR015889">
    <property type="entry name" value="Intradiol_dOase_core"/>
</dbReference>
<comment type="similarity">
    <text evidence="1">Belongs to the pirin family.</text>
</comment>
<organism evidence="4 5">
    <name type="scientific">Pseudocercospora fuligena</name>
    <dbReference type="NCBI Taxonomy" id="685502"/>
    <lineage>
        <taxon>Eukaryota</taxon>
        <taxon>Fungi</taxon>
        <taxon>Dikarya</taxon>
        <taxon>Ascomycota</taxon>
        <taxon>Pezizomycotina</taxon>
        <taxon>Dothideomycetes</taxon>
        <taxon>Dothideomycetidae</taxon>
        <taxon>Mycosphaerellales</taxon>
        <taxon>Mycosphaerellaceae</taxon>
        <taxon>Pseudocercospora</taxon>
    </lineage>
</organism>
<sequence length="728" mass="79875">MSPKEQQSASTQPTSSIPVSFKTAAAFVTVLAFILAFYNPLKTVLPTLSTKINPAAALNPSKRAMATTTTTTAANGTSNLKVIKRPWNARGHADHGWLYTFHTFSFASYYDPRYESFGPLRVINEDRVERGTGFGTHSHAEFGIWSYIVNGELEHKDSMGNLEKLRRGEVQFTNAGTGIRHSEYNRNNQEDVHFLQIWAKPNVRGLKPSYCTRKYTDEMKTDKLVRIMESTDRHSGEDGATEPIAIHADLSMDASILAPGKSVEHELVSNGERNVYVHVVMSDRKQPKSGGAKIEVGGVEIAEGDGAFVRGAKAPASFTRTHYSSSSQPHFDEMVQLTRIAALAAACISPAFAHPGEKHDHQKVQREIIAREHWAQQGKRALDSCSNTASARRFAARNVERRARTARELREKRGITAPGKTVKRATDLERRNATDLAKWEAIDHNRTGTYDFDAATPEAEVFEGVTSPILSPTITDGPYYVWGEMIRSNVVESVYSDGIPLHLEVQYYDIETCEPIPNVYVDIWNANATGVYSGVSVSGNYASGGYNSTYLRGVQGSDEDGVVVFATIFPGHYDGRATHTHLLAHMNVSVLPNNTLLVDIGTVTHIGQLFWNEVLRTAVEETEYYSGNTQAVTSNADDMWSVLQADSAYDPFPEFIYLGDSIEDGLFAWKQIGLNTSADWTDDDYYSVAAYLQADGGHANADSGFMGGGDAGNMTMSGAMPSGTAPSS</sequence>
<evidence type="ECO:0000259" key="3">
    <source>
        <dbReference type="Pfam" id="PF02678"/>
    </source>
</evidence>
<dbReference type="SUPFAM" id="SSF49482">
    <property type="entry name" value="Aromatic compound dioxygenase"/>
    <property type="match status" value="1"/>
</dbReference>
<dbReference type="InterPro" id="IPR011051">
    <property type="entry name" value="RmlC_Cupin_sf"/>
</dbReference>
<dbReference type="Pfam" id="PF02678">
    <property type="entry name" value="Pirin"/>
    <property type="match status" value="1"/>
</dbReference>
<feature type="domain" description="Pirin N-terminal" evidence="3">
    <location>
        <begin position="91"/>
        <end position="198"/>
    </location>
</feature>
<feature type="transmembrane region" description="Helical" evidence="2">
    <location>
        <begin position="21"/>
        <end position="41"/>
    </location>
</feature>
<dbReference type="PANTHER" id="PTHR34315:SF2">
    <property type="entry name" value="ANCHORED DIOXYGENASE, PUTATIVE (AFU_ORTHOLOGUE AFUA_3G01800)-RELATED"/>
    <property type="match status" value="1"/>
</dbReference>
<comment type="caution">
    <text evidence="4">The sequence shown here is derived from an EMBL/GenBank/DDBJ whole genome shotgun (WGS) entry which is preliminary data.</text>
</comment>
<keyword evidence="2" id="KW-1133">Transmembrane helix</keyword>
<evidence type="ECO:0000256" key="2">
    <source>
        <dbReference type="SAM" id="Phobius"/>
    </source>
</evidence>
<dbReference type="EMBL" id="JABCIY010000038">
    <property type="protein sequence ID" value="KAF7195656.1"/>
    <property type="molecule type" value="Genomic_DNA"/>
</dbReference>
<keyword evidence="2" id="KW-0472">Membrane</keyword>